<dbReference type="Proteomes" id="UP001431963">
    <property type="component" value="Unassembled WGS sequence"/>
</dbReference>
<evidence type="ECO:0000313" key="2">
    <source>
        <dbReference type="Proteomes" id="UP001431963"/>
    </source>
</evidence>
<dbReference type="RefSeq" id="WP_335420547.1">
    <property type="nucleotide sequence ID" value="NZ_JBALHR010000002.1"/>
</dbReference>
<keyword evidence="2" id="KW-1185">Reference proteome</keyword>
<reference evidence="1" key="1">
    <citation type="submission" date="2024-02" db="EMBL/GenBank/DDBJ databases">
        <title>Genome sequences of strain Gemmobacter sp. JM10B15.</title>
        <authorList>
            <person name="Zhang M."/>
        </authorList>
    </citation>
    <scope>NUCLEOTIDE SEQUENCE</scope>
    <source>
        <strain evidence="1">JM10B15</strain>
    </source>
</reference>
<name>A0ABU8BS65_9RHOB</name>
<accession>A0ABU8BS65</accession>
<gene>
    <name evidence="1" type="ORF">V6590_05170</name>
</gene>
<dbReference type="EMBL" id="JBALHR010000002">
    <property type="protein sequence ID" value="MEH7827532.1"/>
    <property type="molecule type" value="Genomic_DNA"/>
</dbReference>
<sequence>MLERLYGTRNIATGSAGVQDKEKALLSLIVQKLNDLFTGDLSDNDQLSYAMAVKGKLLDNEVLLNQAANNKKEQFSTSPTLTKAVLAAIMDAFETHAEMSKQALESQVVQDGLKDALLGPGQLYEALRARAA</sequence>
<organism evidence="1 2">
    <name type="scientific">Gemmobacter denitrificans</name>
    <dbReference type="NCBI Taxonomy" id="3123040"/>
    <lineage>
        <taxon>Bacteria</taxon>
        <taxon>Pseudomonadati</taxon>
        <taxon>Pseudomonadota</taxon>
        <taxon>Alphaproteobacteria</taxon>
        <taxon>Rhodobacterales</taxon>
        <taxon>Paracoccaceae</taxon>
        <taxon>Gemmobacter</taxon>
    </lineage>
</organism>
<protein>
    <submittedName>
        <fullName evidence="1">Uncharacterized protein</fullName>
    </submittedName>
</protein>
<comment type="caution">
    <text evidence="1">The sequence shown here is derived from an EMBL/GenBank/DDBJ whole genome shotgun (WGS) entry which is preliminary data.</text>
</comment>
<proteinExistence type="predicted"/>
<evidence type="ECO:0000313" key="1">
    <source>
        <dbReference type="EMBL" id="MEH7827532.1"/>
    </source>
</evidence>